<dbReference type="RefSeq" id="WP_040374190.1">
    <property type="nucleotide sequence ID" value="NZ_CP068053.1"/>
</dbReference>
<gene>
    <name evidence="7 11" type="primary">menD</name>
    <name evidence="11" type="ORF">I6J18_17800</name>
</gene>
<comment type="function">
    <text evidence="7">Catalyzes the thiamine diphosphate-dependent decarboxylation of 2-oxoglutarate and the subsequent addition of the resulting succinic semialdehyde-thiamine pyrophosphate anion to isochorismate to yield 2-succinyl-5-enolpyruvyl-6-hydroxy-3-cyclohexene-1-carboxylate (SEPHCHC).</text>
</comment>
<evidence type="ECO:0000259" key="10">
    <source>
        <dbReference type="Pfam" id="PF16582"/>
    </source>
</evidence>
<evidence type="ECO:0000313" key="12">
    <source>
        <dbReference type="Proteomes" id="UP000595254"/>
    </source>
</evidence>
<dbReference type="GO" id="GO:0000287">
    <property type="term" value="F:magnesium ion binding"/>
    <property type="evidence" value="ECO:0007669"/>
    <property type="project" value="UniProtKB-UniRule"/>
</dbReference>
<comment type="subunit">
    <text evidence="7">Homodimer.</text>
</comment>
<dbReference type="EC" id="2.2.1.9" evidence="7"/>
<feature type="domain" description="Menaquinone biosynthesis protein MenD middle" evidence="10">
    <location>
        <begin position="207"/>
        <end position="401"/>
    </location>
</feature>
<dbReference type="PIRSF" id="PIRSF004983">
    <property type="entry name" value="MenD"/>
    <property type="match status" value="1"/>
</dbReference>
<dbReference type="InterPro" id="IPR011766">
    <property type="entry name" value="TPP_enzyme_TPP-bd"/>
</dbReference>
<proteinExistence type="inferred from homology"/>
<dbReference type="Pfam" id="PF02775">
    <property type="entry name" value="TPP_enzyme_C"/>
    <property type="match status" value="1"/>
</dbReference>
<evidence type="ECO:0000256" key="5">
    <source>
        <dbReference type="ARBA" id="ARBA00023052"/>
    </source>
</evidence>
<evidence type="ECO:0000256" key="7">
    <source>
        <dbReference type="HAMAP-Rule" id="MF_01659"/>
    </source>
</evidence>
<evidence type="ECO:0000256" key="4">
    <source>
        <dbReference type="ARBA" id="ARBA00022842"/>
    </source>
</evidence>
<keyword evidence="5 7" id="KW-0786">Thiamine pyrophosphate</keyword>
<keyword evidence="2 7" id="KW-0808">Transferase</keyword>
<protein>
    <recommendedName>
        <fullName evidence="7">2-succinyl-5-enolpyruvyl-6-hydroxy-3-cyclohexene-1-carboxylate synthase</fullName>
        <shortName evidence="7">SEPHCHC synthase</shortName>
        <ecNumber evidence="7">2.2.1.9</ecNumber>
    </recommendedName>
    <alternativeName>
        <fullName evidence="7">Menaquinone biosynthesis protein MenD</fullName>
    </alternativeName>
</protein>
<dbReference type="GO" id="GO:0030976">
    <property type="term" value="F:thiamine pyrophosphate binding"/>
    <property type="evidence" value="ECO:0007669"/>
    <property type="project" value="UniProtKB-UniRule"/>
</dbReference>
<comment type="cofactor">
    <cofactor evidence="7">
        <name>thiamine diphosphate</name>
        <dbReference type="ChEBI" id="CHEBI:58937"/>
    </cofactor>
    <text evidence="7">Binds 1 thiamine pyrophosphate per subunit.</text>
</comment>
<dbReference type="CDD" id="cd07037">
    <property type="entry name" value="TPP_PYR_MenD"/>
    <property type="match status" value="1"/>
</dbReference>
<dbReference type="Pfam" id="PF16582">
    <property type="entry name" value="TPP_enzyme_M_2"/>
    <property type="match status" value="1"/>
</dbReference>
<accession>A0A974NKT9</accession>
<evidence type="ECO:0000259" key="9">
    <source>
        <dbReference type="Pfam" id="PF02776"/>
    </source>
</evidence>
<feature type="domain" description="Thiamine pyrophosphate enzyme N-terminal TPP-binding" evidence="9">
    <location>
        <begin position="11"/>
        <end position="125"/>
    </location>
</feature>
<evidence type="ECO:0000256" key="1">
    <source>
        <dbReference type="ARBA" id="ARBA00022428"/>
    </source>
</evidence>
<dbReference type="CDD" id="cd02009">
    <property type="entry name" value="TPP_SHCHC_synthase"/>
    <property type="match status" value="1"/>
</dbReference>
<evidence type="ECO:0000259" key="8">
    <source>
        <dbReference type="Pfam" id="PF02775"/>
    </source>
</evidence>
<feature type="domain" description="Thiamine pyrophosphate enzyme TPP-binding" evidence="8">
    <location>
        <begin position="427"/>
        <end position="550"/>
    </location>
</feature>
<dbReference type="SUPFAM" id="SSF52467">
    <property type="entry name" value="DHS-like NAD/FAD-binding domain"/>
    <property type="match status" value="1"/>
</dbReference>
<dbReference type="Pfam" id="PF02776">
    <property type="entry name" value="TPP_enzyme_N"/>
    <property type="match status" value="1"/>
</dbReference>
<dbReference type="PANTHER" id="PTHR42916:SF1">
    <property type="entry name" value="PROTEIN PHYLLO, CHLOROPLASTIC"/>
    <property type="match status" value="1"/>
</dbReference>
<evidence type="ECO:0000256" key="2">
    <source>
        <dbReference type="ARBA" id="ARBA00022679"/>
    </source>
</evidence>
<reference evidence="11 12" key="1">
    <citation type="submission" date="2021-01" db="EMBL/GenBank/DDBJ databases">
        <title>FDA dAtabase for Regulatory Grade micrObial Sequences (FDA-ARGOS): Supporting development and validation of Infectious Disease Dx tests.</title>
        <authorList>
            <person name="Nelson B."/>
            <person name="Plummer A."/>
            <person name="Tallon L."/>
            <person name="Sadzewicz L."/>
            <person name="Zhao X."/>
            <person name="Boylan J."/>
            <person name="Ott S."/>
            <person name="Bowen H."/>
            <person name="Vavikolanu K."/>
            <person name="Mehta A."/>
            <person name="Aluvathingal J."/>
            <person name="Nadendla S."/>
            <person name="Myers T."/>
            <person name="Yan Y."/>
            <person name="Sichtig H."/>
        </authorList>
    </citation>
    <scope>NUCLEOTIDE SEQUENCE [LARGE SCALE GENOMIC DNA]</scope>
    <source>
        <strain evidence="11 12">FDAARGOS_1161</strain>
    </source>
</reference>
<comment type="pathway">
    <text evidence="7">Quinol/quinone metabolism; 1,4-dihydroxy-2-naphthoate biosynthesis; 1,4-dihydroxy-2-naphthoate from chorismate: step 2/7.</text>
</comment>
<comment type="cofactor">
    <cofactor evidence="7">
        <name>Mg(2+)</name>
        <dbReference type="ChEBI" id="CHEBI:18420"/>
    </cofactor>
    <cofactor evidence="7">
        <name>Mn(2+)</name>
        <dbReference type="ChEBI" id="CHEBI:29035"/>
    </cofactor>
</comment>
<evidence type="ECO:0000313" key="11">
    <source>
        <dbReference type="EMBL" id="QQS99437.1"/>
    </source>
</evidence>
<dbReference type="NCBIfam" id="TIGR00173">
    <property type="entry name" value="menD"/>
    <property type="match status" value="1"/>
</dbReference>
<dbReference type="GO" id="GO:0070204">
    <property type="term" value="F:2-succinyl-5-enolpyruvyl-6-hydroxy-3-cyclohexene-1-carboxylic-acid synthase activity"/>
    <property type="evidence" value="ECO:0007669"/>
    <property type="project" value="UniProtKB-UniRule"/>
</dbReference>
<dbReference type="SUPFAM" id="SSF52518">
    <property type="entry name" value="Thiamin diphosphate-binding fold (THDP-binding)"/>
    <property type="match status" value="2"/>
</dbReference>
<dbReference type="Gene3D" id="3.40.50.1220">
    <property type="entry name" value="TPP-binding domain"/>
    <property type="match status" value="1"/>
</dbReference>
<keyword evidence="4 7" id="KW-0460">Magnesium</keyword>
<keyword evidence="6 7" id="KW-0464">Manganese</keyword>
<dbReference type="InterPro" id="IPR029061">
    <property type="entry name" value="THDP-binding"/>
</dbReference>
<dbReference type="Gene3D" id="3.40.50.970">
    <property type="match status" value="2"/>
</dbReference>
<keyword evidence="1 7" id="KW-0474">Menaquinone biosynthesis</keyword>
<dbReference type="KEGG" id="ppsr:I6J18_17800"/>
<comment type="pathway">
    <text evidence="7">Quinol/quinone metabolism; menaquinone biosynthesis.</text>
</comment>
<dbReference type="GO" id="GO:0009234">
    <property type="term" value="P:menaquinone biosynthetic process"/>
    <property type="evidence" value="ECO:0007669"/>
    <property type="project" value="UniProtKB-UniRule"/>
</dbReference>
<dbReference type="PANTHER" id="PTHR42916">
    <property type="entry name" value="2-SUCCINYL-5-ENOLPYRUVYL-6-HYDROXY-3-CYCLOHEXENE-1-CARBOXYLATE SYNTHASE"/>
    <property type="match status" value="1"/>
</dbReference>
<comment type="similarity">
    <text evidence="7">Belongs to the TPP enzyme family. MenD subfamily.</text>
</comment>
<dbReference type="InterPro" id="IPR029035">
    <property type="entry name" value="DHS-like_NAD/FAD-binding_dom"/>
</dbReference>
<dbReference type="InterPro" id="IPR032264">
    <property type="entry name" value="MenD_middle"/>
</dbReference>
<name>A0A974NKT9_PERPY</name>
<organism evidence="11 12">
    <name type="scientific">Peribacillus psychrosaccharolyticus</name>
    <name type="common">Bacillus psychrosaccharolyticus</name>
    <dbReference type="NCBI Taxonomy" id="1407"/>
    <lineage>
        <taxon>Bacteria</taxon>
        <taxon>Bacillati</taxon>
        <taxon>Bacillota</taxon>
        <taxon>Bacilli</taxon>
        <taxon>Bacillales</taxon>
        <taxon>Bacillaceae</taxon>
        <taxon>Peribacillus</taxon>
    </lineage>
</organism>
<dbReference type="InterPro" id="IPR012001">
    <property type="entry name" value="Thiamin_PyroP_enz_TPP-bd_dom"/>
</dbReference>
<sequence>MNEQDSLTAYAASFIDELARNQVKHAVISPGSRSTPLALLLAEHPDITIHINVDERSAGFFALGLAKASHEPVAMLCTSGTATANFYPAIVEAFYARVPLIVLTADRPHELRDVGAPQTIDQIQMYGKHVKWFAEMAIPENTDVMVRYARTISARAAATAVKQPRGPVHVNFPLREPLVPAMQDVQTYRGQREATVQVEAGDLSLSAKQMDNLASLLNQSKAAMIVCGELQTTESREAIIQLADKWNVPILADPLSQLRSGQSAVNIIDCYDTILRAERACEAFSPDLILRFGAMPVSKPLLLYMKKQRQAVHMVVDGGAGWREPAGLATNMIQSEETSFCQGMTARLQEAQDSIWLSKWVTINHAAKQALSSIRDGAELDEGKLFSLLSDLMPEDSHLFVGNSMPIRDLDTFFFTNNKSIHTYANRGANGIDGVVSTALGVSTVKENTVLVIGDLSFFHDMNGLLAAKLQKQNLTILLVNNDGGGIFSFLPQSSEKEYFEVLFGTPHGLDFELAVKLYGGNYHKVQNWDDFQENFTKSFTVPGLKVIEVPTNREENVLKHRELWNYVSREMNIVLDKEKP</sequence>
<comment type="catalytic activity">
    <reaction evidence="7">
        <text>isochorismate + 2-oxoglutarate + H(+) = 5-enolpyruvoyl-6-hydroxy-2-succinyl-cyclohex-3-ene-1-carboxylate + CO2</text>
        <dbReference type="Rhea" id="RHEA:25593"/>
        <dbReference type="ChEBI" id="CHEBI:15378"/>
        <dbReference type="ChEBI" id="CHEBI:16526"/>
        <dbReference type="ChEBI" id="CHEBI:16810"/>
        <dbReference type="ChEBI" id="CHEBI:29780"/>
        <dbReference type="ChEBI" id="CHEBI:58818"/>
        <dbReference type="EC" id="2.2.1.9"/>
    </reaction>
</comment>
<dbReference type="HAMAP" id="MF_01659">
    <property type="entry name" value="MenD"/>
    <property type="match status" value="1"/>
</dbReference>
<dbReference type="Proteomes" id="UP000595254">
    <property type="component" value="Chromosome"/>
</dbReference>
<keyword evidence="3 7" id="KW-0479">Metal-binding</keyword>
<keyword evidence="12" id="KW-1185">Reference proteome</keyword>
<evidence type="ECO:0000256" key="3">
    <source>
        <dbReference type="ARBA" id="ARBA00022723"/>
    </source>
</evidence>
<dbReference type="EMBL" id="CP068053">
    <property type="protein sequence ID" value="QQS99437.1"/>
    <property type="molecule type" value="Genomic_DNA"/>
</dbReference>
<dbReference type="InterPro" id="IPR004433">
    <property type="entry name" value="MenaQ_synth_MenD"/>
</dbReference>
<evidence type="ECO:0000256" key="6">
    <source>
        <dbReference type="ARBA" id="ARBA00023211"/>
    </source>
</evidence>
<dbReference type="AlphaFoldDB" id="A0A974NKT9"/>
<dbReference type="GO" id="GO:0030145">
    <property type="term" value="F:manganese ion binding"/>
    <property type="evidence" value="ECO:0007669"/>
    <property type="project" value="UniProtKB-UniRule"/>
</dbReference>